<dbReference type="AlphaFoldDB" id="A0A7W7TXG1"/>
<evidence type="ECO:0000256" key="1">
    <source>
        <dbReference type="SAM" id="MobiDB-lite"/>
    </source>
</evidence>
<evidence type="ECO:0000313" key="2">
    <source>
        <dbReference type="EMBL" id="MBB4981126.1"/>
    </source>
</evidence>
<comment type="caution">
    <text evidence="2">The sequence shown here is derived from an EMBL/GenBank/DDBJ whole genome shotgun (WGS) entry which is preliminary data.</text>
</comment>
<dbReference type="EMBL" id="JACHJY010000002">
    <property type="protein sequence ID" value="MBB4981126.1"/>
    <property type="molecule type" value="Genomic_DNA"/>
</dbReference>
<protein>
    <submittedName>
        <fullName evidence="2">Uncharacterized protein</fullName>
    </submittedName>
</protein>
<keyword evidence="3" id="KW-1185">Reference proteome</keyword>
<sequence>MTGRLTAPSSAAGGVTEPTTRNISDFHYDC</sequence>
<name>A0A7W7TXG1_9ACTN</name>
<feature type="region of interest" description="Disordered" evidence="1">
    <location>
        <begin position="1"/>
        <end position="30"/>
    </location>
</feature>
<accession>A0A7W7TXG1</accession>
<evidence type="ECO:0000313" key="3">
    <source>
        <dbReference type="Proteomes" id="UP000582643"/>
    </source>
</evidence>
<dbReference type="Proteomes" id="UP000582643">
    <property type="component" value="Unassembled WGS sequence"/>
</dbReference>
<organism evidence="2 3">
    <name type="scientific">Streptomyces nymphaeiformis</name>
    <dbReference type="NCBI Taxonomy" id="2663842"/>
    <lineage>
        <taxon>Bacteria</taxon>
        <taxon>Bacillati</taxon>
        <taxon>Actinomycetota</taxon>
        <taxon>Actinomycetes</taxon>
        <taxon>Kitasatosporales</taxon>
        <taxon>Streptomycetaceae</taxon>
        <taxon>Streptomyces</taxon>
    </lineage>
</organism>
<reference evidence="2 3" key="1">
    <citation type="submission" date="2020-08" db="EMBL/GenBank/DDBJ databases">
        <title>Genomic Encyclopedia of Type Strains, Phase III (KMG-III): the genomes of soil and plant-associated and newly described type strains.</title>
        <authorList>
            <person name="Whitman W."/>
        </authorList>
    </citation>
    <scope>NUCLEOTIDE SEQUENCE [LARGE SCALE GENOMIC DNA]</scope>
    <source>
        <strain evidence="2 3">SFB5A</strain>
    </source>
</reference>
<gene>
    <name evidence="2" type="ORF">GGE06_002034</name>
</gene>
<proteinExistence type="predicted"/>